<dbReference type="AlphaFoldDB" id="A0AAW1Q520"/>
<evidence type="ECO:0000313" key="1">
    <source>
        <dbReference type="EMBL" id="KAK9817365.1"/>
    </source>
</evidence>
<dbReference type="Proteomes" id="UP001438707">
    <property type="component" value="Unassembled WGS sequence"/>
</dbReference>
<comment type="caution">
    <text evidence="1">The sequence shown here is derived from an EMBL/GenBank/DDBJ whole genome shotgun (WGS) entry which is preliminary data.</text>
</comment>
<protein>
    <submittedName>
        <fullName evidence="1">Uncharacterized protein</fullName>
    </submittedName>
</protein>
<proteinExistence type="predicted"/>
<organism evidence="1 2">
    <name type="scientific">Apatococcus lobatus</name>
    <dbReference type="NCBI Taxonomy" id="904363"/>
    <lineage>
        <taxon>Eukaryota</taxon>
        <taxon>Viridiplantae</taxon>
        <taxon>Chlorophyta</taxon>
        <taxon>core chlorophytes</taxon>
        <taxon>Trebouxiophyceae</taxon>
        <taxon>Chlorellales</taxon>
        <taxon>Chlorellaceae</taxon>
        <taxon>Apatococcus</taxon>
    </lineage>
</organism>
<reference evidence="1 2" key="1">
    <citation type="journal article" date="2024" name="Nat. Commun.">
        <title>Phylogenomics reveals the evolutionary origins of lichenization in chlorophyte algae.</title>
        <authorList>
            <person name="Puginier C."/>
            <person name="Libourel C."/>
            <person name="Otte J."/>
            <person name="Skaloud P."/>
            <person name="Haon M."/>
            <person name="Grisel S."/>
            <person name="Petersen M."/>
            <person name="Berrin J.G."/>
            <person name="Delaux P.M."/>
            <person name="Dal Grande F."/>
            <person name="Keller J."/>
        </authorList>
    </citation>
    <scope>NUCLEOTIDE SEQUENCE [LARGE SCALE GENOMIC DNA]</scope>
    <source>
        <strain evidence="1 2">SAG 2145</strain>
    </source>
</reference>
<name>A0AAW1Q520_9CHLO</name>
<accession>A0AAW1Q520</accession>
<keyword evidence="2" id="KW-1185">Reference proteome</keyword>
<sequence>MALKTYAGAAIDDILVTTGIKRLLAAPCAEALQATDDSDPSALAGHSGAGVVKKRLLGLIEKGKPARHTRKGQRILCYSSSCTWS</sequence>
<evidence type="ECO:0000313" key="2">
    <source>
        <dbReference type="Proteomes" id="UP001438707"/>
    </source>
</evidence>
<gene>
    <name evidence="1" type="ORF">WJX74_004761</name>
</gene>
<dbReference type="EMBL" id="JALJOS010000073">
    <property type="protein sequence ID" value="KAK9817365.1"/>
    <property type="molecule type" value="Genomic_DNA"/>
</dbReference>